<evidence type="ECO:0000256" key="7">
    <source>
        <dbReference type="SAM" id="Coils"/>
    </source>
</evidence>
<organism evidence="11 12">
    <name type="scientific">Vigna mungo</name>
    <name type="common">Black gram</name>
    <name type="synonym">Phaseolus mungo</name>
    <dbReference type="NCBI Taxonomy" id="3915"/>
    <lineage>
        <taxon>Eukaryota</taxon>
        <taxon>Viridiplantae</taxon>
        <taxon>Streptophyta</taxon>
        <taxon>Embryophyta</taxon>
        <taxon>Tracheophyta</taxon>
        <taxon>Spermatophyta</taxon>
        <taxon>Magnoliopsida</taxon>
        <taxon>eudicotyledons</taxon>
        <taxon>Gunneridae</taxon>
        <taxon>Pentapetalae</taxon>
        <taxon>rosids</taxon>
        <taxon>fabids</taxon>
        <taxon>Fabales</taxon>
        <taxon>Fabaceae</taxon>
        <taxon>Papilionoideae</taxon>
        <taxon>50 kb inversion clade</taxon>
        <taxon>NPAAA clade</taxon>
        <taxon>indigoferoid/millettioid clade</taxon>
        <taxon>Phaseoleae</taxon>
        <taxon>Vigna</taxon>
    </lineage>
</organism>
<proteinExistence type="inferred from homology"/>
<accession>A0AAQ3RD96</accession>
<feature type="domain" description="Disease resistance protein At4g27190-like leucine-rich repeats" evidence="10">
    <location>
        <begin position="728"/>
        <end position="830"/>
    </location>
</feature>
<feature type="domain" description="Disease resistance protein At4g27190-like leucine-rich repeats" evidence="10">
    <location>
        <begin position="925"/>
        <end position="968"/>
    </location>
</feature>
<evidence type="ECO:0000256" key="5">
    <source>
        <dbReference type="ARBA" id="ARBA00022821"/>
    </source>
</evidence>
<keyword evidence="7" id="KW-0175">Coiled coil</keyword>
<evidence type="ECO:0000256" key="2">
    <source>
        <dbReference type="ARBA" id="ARBA00022614"/>
    </source>
</evidence>
<protein>
    <recommendedName>
        <fullName evidence="13">NB-ARC domain-containing protein</fullName>
    </recommendedName>
</protein>
<dbReference type="InterPro" id="IPR050905">
    <property type="entry name" value="Plant_NBS-LRR"/>
</dbReference>
<dbReference type="PANTHER" id="PTHR33463">
    <property type="entry name" value="NB-ARC DOMAIN-CONTAINING PROTEIN-RELATED"/>
    <property type="match status" value="1"/>
</dbReference>
<dbReference type="InterPro" id="IPR027417">
    <property type="entry name" value="P-loop_NTPase"/>
</dbReference>
<dbReference type="SUPFAM" id="SSF52058">
    <property type="entry name" value="L domain-like"/>
    <property type="match status" value="1"/>
</dbReference>
<dbReference type="GO" id="GO:0043531">
    <property type="term" value="F:ADP binding"/>
    <property type="evidence" value="ECO:0007669"/>
    <property type="project" value="InterPro"/>
</dbReference>
<feature type="coiled-coil region" evidence="7">
    <location>
        <begin position="1662"/>
        <end position="1710"/>
    </location>
</feature>
<sequence>MLWMKRKKRKRAIMSIISVDEDEDEMSERCTTSFSPTLLYSVASLAEIFYSYQRRYLKEESQLQYSFCFNSFVKELEKEEYNLIQTIRNVEDRVIHVRRQTLKTSEVIDKWLENANIDSEYVNRLLRETNAKKGCFSGYCPNWIWQYRIGKKLAIKKADLQKIIQEGRQYIQLERIASIPSNTFDILTEKCMNFDSRKSAFDQLVKALKDDGVAMIGLYGWGVVKIAEAEHLFDKVTFVPVSSTVEVPRIQEKIASSLQYKFPENQEMERAQRLCMRLTQEKKILMILDDVWEKLDFGSIGIPSSEYHKGCKILITTRLEEVCISMDCQKNIYLPILTDEEARTLFQNKALISKDTPENIKHLAISISKECKGLPVAIVAVASSLKGKQEVIWRAALNKLKSSKPINIRKGLRDPYKCLKLSYDNLDDEEAKSLFLLSSAFPEDYEISVECLIRCAIGLGVAGEVDTYEEARTEVTATKIKLVSSCLMMEANDECVKMHDLVRDVAHWIANNENKIIKYEVEKDVSLEEGSIRYLWCVKFPYGMDCSNLEFLNIQTNLEVSDEIFERMGKLRILIVTNENYDRLQLSTTSFKSLTNLRCLILQNWDLRDISFVRDMKKLQSLSFHGCSLPSFLDLQTDVAVTTLTNLKLLEFKSCDIESNIFEEIKRIPFLEELYIYKVYDYGNDRKEESVKFSNSFSVPQKLQRTLGIIYFDISNEVIKGLAKKAKELFVTNIEGGAKNMMPDIFEIEEGMNELKELRIHDCEEIVCLVDTSNHLSKVENIFSKLSYMEIMHMNHLKTLWHGCLRTNGCFEKLEYLFIKDCQQLTGLFMNIIVPTNDKTKKSEDKFTIGHSMQSKILQNLQKVELYNCKELKYVFSASITGGLTQLKELHIINCKVLEQIIEDVVPRAHHEETNEIVEEDVQSTSGSFSLPGLAVLSIKYCQMLESLFTISIAKTLTSLEELDIVQCHGLKHLVTLARVKRNKKENMVEDEHEFKSDLSMFSSLKRVHIWGCDSLQDIFTTPFVGDVVNIQNYFPTQQTLRMSNAYNGGWMMGQQVSLKLESLKLFNLPKMTRIWVTTNNSFTLQHLNLLVIGECEKLEVIFSQSVLRCLPELDYLQVRKCEELRQIIEEDLEDKRLSKILSPQPCFPKLESLFIQQCHKLKCFTSLFASNDLSNLNILIIRGATELQEFIACEYDEIGKTKVELPQLKFIIFMHLSNFHQETIFSNVKHRFIHNCPKLSLTSTATPPELERNLRLEGLYSKYIESQMDEIKKLDEVSTSNSSTELSSSQINEKSDKRFTEKDYGPKELAHATSINSEVDEKSNREKFSQELVEEKSPTESYLTDQQNPLGETESTIKMSQQEWDPTPKNTSPFQMNREDPSTSEIKPCSSQVNDNNQSMLESRVEMVGHHNKIETKTQAPEIEEFQKIERKGEMTSEPQAIEQSFPVISSPNMAQHIDEIEANNIGKTTTSDKLAIPTSVSESIEEIGRERSRGGAATEGATIKTLSIGGDNISFVSSVTIHKSSAPNILPQDSQVVKQDNEMNEDKTEITPYKNIKKGLEKYKHFVDLNDSQISLLVEAIEAYPHLWNACEKFTDRFQAFMLKTLADMLLFLRSESVGSVTPEQKKEFLKLCDEAVQLGFEKSWVDEMRQRVVGRDPKLDYARTQMSELLNRHDHLTEELDSIKAPIGELVKRHDHLTQELHNMKKQLRSLNDFFYSPTKCFDFL</sequence>
<keyword evidence="3" id="KW-0677">Repeat</keyword>
<dbReference type="InterPro" id="IPR042197">
    <property type="entry name" value="Apaf_helical"/>
</dbReference>
<keyword evidence="5" id="KW-0611">Plant defense</keyword>
<feature type="compositionally biased region" description="Low complexity" evidence="8">
    <location>
        <begin position="1279"/>
        <end position="1290"/>
    </location>
</feature>
<feature type="compositionally biased region" description="Polar residues" evidence="8">
    <location>
        <begin position="1340"/>
        <end position="1376"/>
    </location>
</feature>
<dbReference type="GO" id="GO:0005524">
    <property type="term" value="F:ATP binding"/>
    <property type="evidence" value="ECO:0007669"/>
    <property type="project" value="UniProtKB-KW"/>
</dbReference>
<dbReference type="Pfam" id="PF00931">
    <property type="entry name" value="NB-ARC"/>
    <property type="match status" value="1"/>
</dbReference>
<evidence type="ECO:0000256" key="4">
    <source>
        <dbReference type="ARBA" id="ARBA00022741"/>
    </source>
</evidence>
<dbReference type="PRINTS" id="PR00364">
    <property type="entry name" value="DISEASERSIST"/>
</dbReference>
<keyword evidence="2" id="KW-0433">Leucine-rich repeat</keyword>
<feature type="region of interest" description="Disordered" evidence="8">
    <location>
        <begin position="1276"/>
        <end position="1396"/>
    </location>
</feature>
<comment type="similarity">
    <text evidence="1">Belongs to the disease resistance NB-LRR family.</text>
</comment>
<evidence type="ECO:0008006" key="13">
    <source>
        <dbReference type="Google" id="ProtNLM"/>
    </source>
</evidence>
<evidence type="ECO:0000256" key="6">
    <source>
        <dbReference type="ARBA" id="ARBA00022840"/>
    </source>
</evidence>
<keyword evidence="4" id="KW-0547">Nucleotide-binding</keyword>
<feature type="domain" description="Disease resistance protein At4g27190-like leucine-rich repeats" evidence="10">
    <location>
        <begin position="856"/>
        <end position="896"/>
    </location>
</feature>
<dbReference type="InterPro" id="IPR002182">
    <property type="entry name" value="NB-ARC"/>
</dbReference>
<keyword evidence="12" id="KW-1185">Reference proteome</keyword>
<dbReference type="SUPFAM" id="SSF52540">
    <property type="entry name" value="P-loop containing nucleoside triphosphate hydrolases"/>
    <property type="match status" value="1"/>
</dbReference>
<feature type="domain" description="NB-ARC" evidence="9">
    <location>
        <begin position="225"/>
        <end position="352"/>
    </location>
</feature>
<evidence type="ECO:0000313" key="12">
    <source>
        <dbReference type="Proteomes" id="UP001374535"/>
    </source>
</evidence>
<name>A0AAQ3RD96_VIGMU</name>
<dbReference type="InterPro" id="IPR057135">
    <property type="entry name" value="At4g27190-like_LRR"/>
</dbReference>
<gene>
    <name evidence="11" type="ORF">V8G54_035495</name>
</gene>
<dbReference type="Gene3D" id="3.80.10.10">
    <property type="entry name" value="Ribonuclease Inhibitor"/>
    <property type="match status" value="2"/>
</dbReference>
<evidence type="ECO:0000259" key="10">
    <source>
        <dbReference type="Pfam" id="PF23247"/>
    </source>
</evidence>
<dbReference type="Gene3D" id="3.40.50.300">
    <property type="entry name" value="P-loop containing nucleotide triphosphate hydrolases"/>
    <property type="match status" value="1"/>
</dbReference>
<dbReference type="Proteomes" id="UP001374535">
    <property type="component" value="Chromosome 11"/>
</dbReference>
<evidence type="ECO:0000313" key="11">
    <source>
        <dbReference type="EMBL" id="WVY89981.1"/>
    </source>
</evidence>
<dbReference type="GO" id="GO:0006952">
    <property type="term" value="P:defense response"/>
    <property type="evidence" value="ECO:0007669"/>
    <property type="project" value="UniProtKB-KW"/>
</dbReference>
<evidence type="ECO:0000259" key="9">
    <source>
        <dbReference type="Pfam" id="PF00931"/>
    </source>
</evidence>
<dbReference type="InterPro" id="IPR036388">
    <property type="entry name" value="WH-like_DNA-bd_sf"/>
</dbReference>
<feature type="compositionally biased region" description="Basic and acidic residues" evidence="8">
    <location>
        <begin position="1320"/>
        <end position="1339"/>
    </location>
</feature>
<evidence type="ECO:0000256" key="8">
    <source>
        <dbReference type="SAM" id="MobiDB-lite"/>
    </source>
</evidence>
<keyword evidence="6" id="KW-0067">ATP-binding</keyword>
<feature type="compositionally biased region" description="Polar residues" evidence="8">
    <location>
        <begin position="1384"/>
        <end position="1396"/>
    </location>
</feature>
<evidence type="ECO:0000256" key="1">
    <source>
        <dbReference type="ARBA" id="ARBA00008894"/>
    </source>
</evidence>
<dbReference type="InterPro" id="IPR032675">
    <property type="entry name" value="LRR_dom_sf"/>
</dbReference>
<dbReference type="Pfam" id="PF23247">
    <property type="entry name" value="LRR_RPS2"/>
    <property type="match status" value="4"/>
</dbReference>
<dbReference type="Gene3D" id="1.10.8.430">
    <property type="entry name" value="Helical domain of apoptotic protease-activating factors"/>
    <property type="match status" value="1"/>
</dbReference>
<evidence type="ECO:0000256" key="3">
    <source>
        <dbReference type="ARBA" id="ARBA00022737"/>
    </source>
</evidence>
<feature type="compositionally biased region" description="Basic and acidic residues" evidence="8">
    <location>
        <begin position="1294"/>
        <end position="1311"/>
    </location>
</feature>
<dbReference type="PANTHER" id="PTHR33463:SF105">
    <property type="entry name" value="AND NB-ARC DOMAIN DISEASE RESISTANCE PROTEIN, PUTATIVE-RELATED"/>
    <property type="match status" value="1"/>
</dbReference>
<dbReference type="Gene3D" id="1.10.10.10">
    <property type="entry name" value="Winged helix-like DNA-binding domain superfamily/Winged helix DNA-binding domain"/>
    <property type="match status" value="1"/>
</dbReference>
<dbReference type="EMBL" id="CP144690">
    <property type="protein sequence ID" value="WVY89981.1"/>
    <property type="molecule type" value="Genomic_DNA"/>
</dbReference>
<reference evidence="11 12" key="1">
    <citation type="journal article" date="2023" name="Life. Sci Alliance">
        <title>Evolutionary insights into 3D genome organization and epigenetic landscape of Vigna mungo.</title>
        <authorList>
            <person name="Junaid A."/>
            <person name="Singh B."/>
            <person name="Bhatia S."/>
        </authorList>
    </citation>
    <scope>NUCLEOTIDE SEQUENCE [LARGE SCALE GENOMIC DNA]</scope>
    <source>
        <strain evidence="11">Urdbean</strain>
    </source>
</reference>
<feature type="domain" description="Disease resistance protein At4g27190-like leucine-rich repeats" evidence="10">
    <location>
        <begin position="1056"/>
        <end position="1123"/>
    </location>
</feature>